<dbReference type="RefSeq" id="WP_147122230.1">
    <property type="nucleotide sequence ID" value="NZ_VOPY01000001.1"/>
</dbReference>
<keyword evidence="1" id="KW-0732">Signal</keyword>
<comment type="caution">
    <text evidence="2">The sequence shown here is derived from an EMBL/GenBank/DDBJ whole genome shotgun (WGS) entry which is preliminary data.</text>
</comment>
<gene>
    <name evidence="2" type="ORF">FSZ31_06015</name>
</gene>
<evidence type="ECO:0008006" key="4">
    <source>
        <dbReference type="Google" id="ProtNLM"/>
    </source>
</evidence>
<name>A0A5C6UMJ8_9SPHN</name>
<dbReference type="InterPro" id="IPR006311">
    <property type="entry name" value="TAT_signal"/>
</dbReference>
<dbReference type="SMART" id="SM00710">
    <property type="entry name" value="PbH1"/>
    <property type="match status" value="5"/>
</dbReference>
<dbReference type="InterPro" id="IPR006626">
    <property type="entry name" value="PbH1"/>
</dbReference>
<keyword evidence="3" id="KW-1185">Reference proteome</keyword>
<evidence type="ECO:0000313" key="3">
    <source>
        <dbReference type="Proteomes" id="UP000321129"/>
    </source>
</evidence>
<dbReference type="OrthoDB" id="863031at2"/>
<feature type="chain" id="PRO_5022979099" description="Right-handed parallel beta-helix repeat-containing protein" evidence="1">
    <location>
        <begin position="27"/>
        <end position="476"/>
    </location>
</feature>
<dbReference type="InterPro" id="IPR011050">
    <property type="entry name" value="Pectin_lyase_fold/virulence"/>
</dbReference>
<dbReference type="AlphaFoldDB" id="A0A5C6UMJ8"/>
<accession>A0A5C6UMJ8</accession>
<dbReference type="SUPFAM" id="SSF51126">
    <property type="entry name" value="Pectin lyase-like"/>
    <property type="match status" value="1"/>
</dbReference>
<dbReference type="Gene3D" id="2.160.20.10">
    <property type="entry name" value="Single-stranded right-handed beta-helix, Pectin lyase-like"/>
    <property type="match status" value="1"/>
</dbReference>
<dbReference type="EMBL" id="VOPY01000001">
    <property type="protein sequence ID" value="TXC74257.1"/>
    <property type="molecule type" value="Genomic_DNA"/>
</dbReference>
<dbReference type="Proteomes" id="UP000321129">
    <property type="component" value="Unassembled WGS sequence"/>
</dbReference>
<organism evidence="2 3">
    <name type="scientific">Flavisphingopyxis soli</name>
    <dbReference type="NCBI Taxonomy" id="2601267"/>
    <lineage>
        <taxon>Bacteria</taxon>
        <taxon>Pseudomonadati</taxon>
        <taxon>Pseudomonadota</taxon>
        <taxon>Alphaproteobacteria</taxon>
        <taxon>Sphingomonadales</taxon>
        <taxon>Sphingopyxidaceae</taxon>
        <taxon>Flavisphingopyxis</taxon>
    </lineage>
</organism>
<dbReference type="PROSITE" id="PS51318">
    <property type="entry name" value="TAT"/>
    <property type="match status" value="1"/>
</dbReference>
<sequence length="476" mass="51033">MNIDRRHLLASSGAALALAAFVPARAQPGRALTPEMFGAKGDGKTNDTAAFAALSDAVEQRGGGMIMLRKTTYIVGAQRPRPAGAKTGYAYEPAPLIELRDLRGSLVIRGNGAKLQCAPGLRYGTFDRASGRKTSHTMPFLDGTELSSPYRAMIHIEGCLGDITISDIELDGNLRAHALGGPWGDTGYQIPATGIILKNNRGWERLSNIYAHHHAQDGLMIDGVDAVRSNGARTTLDNVRSEYNGRQGLSIVGGRGFTIRSSQFNHTGKGGIASAPGSGIDIEAEGGKRVRDLVFDKCEVANNTGAGLVADSGDSEDARFTRCSFIGTTNWSAWPNKPRFRFAQCIFVGAFVHAIGDRDPARATQFTQCRFLDDPALSPTGKVYGGENPDRPIGDLPDNINVRFDRCDFHLTHQAVLPWTTNVIYADCTLSQVSTTMSFPRGTYIGRNVLTGNSNISGSNIIGTLIGNGRTFSGRV</sequence>
<dbReference type="InterPro" id="IPR012334">
    <property type="entry name" value="Pectin_lyas_fold"/>
</dbReference>
<protein>
    <recommendedName>
        <fullName evidence="4">Right-handed parallel beta-helix repeat-containing protein</fullName>
    </recommendedName>
</protein>
<feature type="signal peptide" evidence="1">
    <location>
        <begin position="1"/>
        <end position="26"/>
    </location>
</feature>
<evidence type="ECO:0000313" key="2">
    <source>
        <dbReference type="EMBL" id="TXC74257.1"/>
    </source>
</evidence>
<reference evidence="2 3" key="1">
    <citation type="submission" date="2019-08" db="EMBL/GenBank/DDBJ databases">
        <title>Sphingorhabdus soil sp. nov., isolated from arctic soil.</title>
        <authorList>
            <person name="Liu Y."/>
        </authorList>
    </citation>
    <scope>NUCLEOTIDE SEQUENCE [LARGE SCALE GENOMIC DNA]</scope>
    <source>
        <strain evidence="2 3">D-2Q-5-6</strain>
    </source>
</reference>
<evidence type="ECO:0000256" key="1">
    <source>
        <dbReference type="SAM" id="SignalP"/>
    </source>
</evidence>
<proteinExistence type="predicted"/>